<keyword evidence="6" id="KW-1185">Reference proteome</keyword>
<keyword evidence="1" id="KW-0812">Transmembrane</keyword>
<evidence type="ECO:0000313" key="3">
    <source>
        <dbReference type="EMBL" id="PZX61347.1"/>
    </source>
</evidence>
<evidence type="ECO:0000313" key="6">
    <source>
        <dbReference type="Proteomes" id="UP000321927"/>
    </source>
</evidence>
<keyword evidence="3" id="KW-0645">Protease</keyword>
<dbReference type="Proteomes" id="UP000249115">
    <property type="component" value="Unassembled WGS sequence"/>
</dbReference>
<dbReference type="GO" id="GO:0004175">
    <property type="term" value="F:endopeptidase activity"/>
    <property type="evidence" value="ECO:0007669"/>
    <property type="project" value="UniProtKB-ARBA"/>
</dbReference>
<keyword evidence="4" id="KW-0482">Metalloprotease</keyword>
<proteinExistence type="predicted"/>
<feature type="transmembrane region" description="Helical" evidence="1">
    <location>
        <begin position="155"/>
        <end position="174"/>
    </location>
</feature>
<comment type="caution">
    <text evidence="3">The sequence shown here is derived from an EMBL/GenBank/DDBJ whole genome shotgun (WGS) entry which is preliminary data.</text>
</comment>
<feature type="transmembrane region" description="Helical" evidence="1">
    <location>
        <begin position="180"/>
        <end position="201"/>
    </location>
</feature>
<dbReference type="OrthoDB" id="847268at2"/>
<keyword evidence="1" id="KW-0472">Membrane</keyword>
<dbReference type="AlphaFoldDB" id="A0A2W7S1X8"/>
<dbReference type="RefSeq" id="WP_086497724.1">
    <property type="nucleotide sequence ID" value="NZ_MSSV01000001.1"/>
</dbReference>
<dbReference type="GO" id="GO:0080120">
    <property type="term" value="P:CAAX-box protein maturation"/>
    <property type="evidence" value="ECO:0007669"/>
    <property type="project" value="UniProtKB-ARBA"/>
</dbReference>
<dbReference type="GO" id="GO:0006508">
    <property type="term" value="P:proteolysis"/>
    <property type="evidence" value="ECO:0007669"/>
    <property type="project" value="UniProtKB-KW"/>
</dbReference>
<dbReference type="Pfam" id="PF02517">
    <property type="entry name" value="Rce1-like"/>
    <property type="match status" value="1"/>
</dbReference>
<feature type="transmembrane region" description="Helical" evidence="1">
    <location>
        <begin position="49"/>
        <end position="68"/>
    </location>
</feature>
<feature type="transmembrane region" description="Helical" evidence="1">
    <location>
        <begin position="88"/>
        <end position="115"/>
    </location>
</feature>
<dbReference type="EMBL" id="QKZU01000001">
    <property type="protein sequence ID" value="PZX61347.1"/>
    <property type="molecule type" value="Genomic_DNA"/>
</dbReference>
<evidence type="ECO:0000313" key="5">
    <source>
        <dbReference type="Proteomes" id="UP000249115"/>
    </source>
</evidence>
<dbReference type="InterPro" id="IPR003675">
    <property type="entry name" value="Rce1/LyrA-like_dom"/>
</dbReference>
<evidence type="ECO:0000313" key="4">
    <source>
        <dbReference type="EMBL" id="TXD79445.1"/>
    </source>
</evidence>
<evidence type="ECO:0000256" key="1">
    <source>
        <dbReference type="SAM" id="Phobius"/>
    </source>
</evidence>
<feature type="transmembrane region" description="Helical" evidence="1">
    <location>
        <begin position="20"/>
        <end position="43"/>
    </location>
</feature>
<feature type="transmembrane region" description="Helical" evidence="1">
    <location>
        <begin position="127"/>
        <end position="148"/>
    </location>
</feature>
<gene>
    <name evidence="4" type="ORF">ESW18_04255</name>
    <name evidence="3" type="ORF">LV84_00335</name>
</gene>
<keyword evidence="4" id="KW-0378">Hydrolase</keyword>
<dbReference type="GO" id="GO:0008237">
    <property type="term" value="F:metallopeptidase activity"/>
    <property type="evidence" value="ECO:0007669"/>
    <property type="project" value="UniProtKB-KW"/>
</dbReference>
<organism evidence="3 5">
    <name type="scientific">Algoriphagus ratkowskyi</name>
    <dbReference type="NCBI Taxonomy" id="57028"/>
    <lineage>
        <taxon>Bacteria</taxon>
        <taxon>Pseudomonadati</taxon>
        <taxon>Bacteroidota</taxon>
        <taxon>Cytophagia</taxon>
        <taxon>Cytophagales</taxon>
        <taxon>Cyclobacteriaceae</taxon>
        <taxon>Algoriphagus</taxon>
    </lineage>
</organism>
<sequence>MGRKSFLPILDIMNEKLKFVIVFFGLIIYNFVFVDKISFHFGLEGNTKAFSSLTLISIISAIVIAPILEESIFRWVLLKNEMIKYYLYILYSLCIILFIDVNTGVILLLFFSGGLLLLHKVKEESSLIFYVFIFFGAITFSLIHIPVISGSSLRINLIIAISAFLPIGFFLSLIRTKFGLIYSILLHCVYNVIILSVNEVVY</sequence>
<keyword evidence="1" id="KW-1133">Transmembrane helix</keyword>
<name>A0A2W7S1X8_9BACT</name>
<dbReference type="Proteomes" id="UP000321927">
    <property type="component" value="Unassembled WGS sequence"/>
</dbReference>
<feature type="domain" description="CAAX prenyl protease 2/Lysostaphin resistance protein A-like" evidence="2">
    <location>
        <begin position="53"/>
        <end position="193"/>
    </location>
</feature>
<accession>A0A2W7S1X8</accession>
<dbReference type="EMBL" id="VORV01000002">
    <property type="protein sequence ID" value="TXD79445.1"/>
    <property type="molecule type" value="Genomic_DNA"/>
</dbReference>
<reference evidence="3 5" key="1">
    <citation type="submission" date="2018-06" db="EMBL/GenBank/DDBJ databases">
        <title>Genomic Encyclopedia of Archaeal and Bacterial Type Strains, Phase II (KMG-II): from individual species to whole genera.</title>
        <authorList>
            <person name="Goeker M."/>
        </authorList>
    </citation>
    <scope>NUCLEOTIDE SEQUENCE [LARGE SCALE GENOMIC DNA]</scope>
    <source>
        <strain evidence="3 5">DSM 22686</strain>
    </source>
</reference>
<evidence type="ECO:0000259" key="2">
    <source>
        <dbReference type="Pfam" id="PF02517"/>
    </source>
</evidence>
<reference evidence="4 6" key="2">
    <citation type="submission" date="2019-08" db="EMBL/GenBank/DDBJ databases">
        <title>Genome of Algoriphagus ratkowskyi IC026.</title>
        <authorList>
            <person name="Bowman J.P."/>
        </authorList>
    </citation>
    <scope>NUCLEOTIDE SEQUENCE [LARGE SCALE GENOMIC DNA]</scope>
    <source>
        <strain evidence="4 6">IC026</strain>
    </source>
</reference>
<protein>
    <submittedName>
        <fullName evidence="3">CAAX prenyl protease-like protein</fullName>
    </submittedName>
    <submittedName>
        <fullName evidence="4">CPBP family intramembrane metalloprotease</fullName>
    </submittedName>
</protein>